<protein>
    <submittedName>
        <fullName evidence="1">Uncharacterized protein</fullName>
    </submittedName>
</protein>
<reference evidence="1 2" key="1">
    <citation type="journal article" date="2015" name="Sci. Rep.">
        <title>Genome of the facultative scuticociliatosis pathogen Pseudocohnilembus persalinus provides insight into its virulence through horizontal gene transfer.</title>
        <authorList>
            <person name="Xiong J."/>
            <person name="Wang G."/>
            <person name="Cheng J."/>
            <person name="Tian M."/>
            <person name="Pan X."/>
            <person name="Warren A."/>
            <person name="Jiang C."/>
            <person name="Yuan D."/>
            <person name="Miao W."/>
        </authorList>
    </citation>
    <scope>NUCLEOTIDE SEQUENCE [LARGE SCALE GENOMIC DNA]</scope>
    <source>
        <strain evidence="1">36N120E</strain>
    </source>
</reference>
<name>A0A0V0QDM7_PSEPJ</name>
<dbReference type="Proteomes" id="UP000054937">
    <property type="component" value="Unassembled WGS sequence"/>
</dbReference>
<keyword evidence="2" id="KW-1185">Reference proteome</keyword>
<organism evidence="1 2">
    <name type="scientific">Pseudocohnilembus persalinus</name>
    <name type="common">Ciliate</name>
    <dbReference type="NCBI Taxonomy" id="266149"/>
    <lineage>
        <taxon>Eukaryota</taxon>
        <taxon>Sar</taxon>
        <taxon>Alveolata</taxon>
        <taxon>Ciliophora</taxon>
        <taxon>Intramacronucleata</taxon>
        <taxon>Oligohymenophorea</taxon>
        <taxon>Scuticociliatia</taxon>
        <taxon>Philasterida</taxon>
        <taxon>Pseudocohnilembidae</taxon>
        <taxon>Pseudocohnilembus</taxon>
    </lineage>
</organism>
<gene>
    <name evidence="1" type="ORF">PPERSA_10789</name>
</gene>
<comment type="caution">
    <text evidence="1">The sequence shown here is derived from an EMBL/GenBank/DDBJ whole genome shotgun (WGS) entry which is preliminary data.</text>
</comment>
<proteinExistence type="predicted"/>
<dbReference type="EMBL" id="LDAU01000194">
    <property type="protein sequence ID" value="KRX00290.1"/>
    <property type="molecule type" value="Genomic_DNA"/>
</dbReference>
<sequence>MLIIYKLKFSLIVFEIKGDIFWQNTGVKNIFVSQMPDFIKNFCEKKDDFFILKLDVKMGADSIKVLDLSSKSTRKCGCSFDMLSIMEAFIFLISSICISF</sequence>
<evidence type="ECO:0000313" key="2">
    <source>
        <dbReference type="Proteomes" id="UP000054937"/>
    </source>
</evidence>
<accession>A0A0V0QDM7</accession>
<evidence type="ECO:0000313" key="1">
    <source>
        <dbReference type="EMBL" id="KRX00290.1"/>
    </source>
</evidence>
<dbReference type="InParanoid" id="A0A0V0QDM7"/>
<dbReference type="AlphaFoldDB" id="A0A0V0QDM7"/>